<evidence type="ECO:0000256" key="1">
    <source>
        <dbReference type="ARBA" id="ARBA00022485"/>
    </source>
</evidence>
<feature type="domain" description="MTTase N-terminal" evidence="10">
    <location>
        <begin position="2"/>
        <end position="119"/>
    </location>
</feature>
<dbReference type="NCBIfam" id="TIGR01125">
    <property type="entry name" value="30S ribosomal protein S12 methylthiotransferase RimO"/>
    <property type="match status" value="1"/>
</dbReference>
<dbReference type="InterPro" id="IPR006638">
    <property type="entry name" value="Elp3/MiaA/NifB-like_rSAM"/>
</dbReference>
<dbReference type="InterPro" id="IPR013848">
    <property type="entry name" value="Methylthiotransferase_N"/>
</dbReference>
<gene>
    <name evidence="8" type="primary">rimO</name>
    <name evidence="12" type="ORF">J2Z76_001165</name>
</gene>
<comment type="catalytic activity">
    <reaction evidence="8">
        <text>L-aspartate(89)-[ribosomal protein uS12]-hydrogen + (sulfur carrier)-SH + AH2 + 2 S-adenosyl-L-methionine = 3-methylsulfanyl-L-aspartate(89)-[ribosomal protein uS12]-hydrogen + (sulfur carrier)-H + 5'-deoxyadenosine + L-methionine + A + S-adenosyl-L-homocysteine + 2 H(+)</text>
        <dbReference type="Rhea" id="RHEA:37087"/>
        <dbReference type="Rhea" id="RHEA-COMP:10460"/>
        <dbReference type="Rhea" id="RHEA-COMP:10461"/>
        <dbReference type="Rhea" id="RHEA-COMP:14737"/>
        <dbReference type="Rhea" id="RHEA-COMP:14739"/>
        <dbReference type="ChEBI" id="CHEBI:13193"/>
        <dbReference type="ChEBI" id="CHEBI:15378"/>
        <dbReference type="ChEBI" id="CHEBI:17319"/>
        <dbReference type="ChEBI" id="CHEBI:17499"/>
        <dbReference type="ChEBI" id="CHEBI:29917"/>
        <dbReference type="ChEBI" id="CHEBI:29961"/>
        <dbReference type="ChEBI" id="CHEBI:57844"/>
        <dbReference type="ChEBI" id="CHEBI:57856"/>
        <dbReference type="ChEBI" id="CHEBI:59789"/>
        <dbReference type="ChEBI" id="CHEBI:64428"/>
        <dbReference type="ChEBI" id="CHEBI:73599"/>
        <dbReference type="EC" id="2.8.4.4"/>
    </reaction>
</comment>
<evidence type="ECO:0000256" key="6">
    <source>
        <dbReference type="ARBA" id="ARBA00023004"/>
    </source>
</evidence>
<dbReference type="PROSITE" id="PS51918">
    <property type="entry name" value="RADICAL_SAM"/>
    <property type="match status" value="1"/>
</dbReference>
<feature type="binding site" evidence="8">
    <location>
        <position position="156"/>
    </location>
    <ligand>
        <name>[4Fe-4S] cluster</name>
        <dbReference type="ChEBI" id="CHEBI:49883"/>
        <label>2</label>
        <note>4Fe-4S-S-AdoMet</note>
    </ligand>
</feature>
<keyword evidence="7 8" id="KW-0411">Iron-sulfur</keyword>
<dbReference type="PROSITE" id="PS50926">
    <property type="entry name" value="TRAM"/>
    <property type="match status" value="1"/>
</dbReference>
<keyword evidence="5 8" id="KW-0479">Metal-binding</keyword>
<dbReference type="GO" id="GO:0005840">
    <property type="term" value="C:ribosome"/>
    <property type="evidence" value="ECO:0007669"/>
    <property type="project" value="UniProtKB-KW"/>
</dbReference>
<evidence type="ECO:0000259" key="10">
    <source>
        <dbReference type="PROSITE" id="PS51449"/>
    </source>
</evidence>
<dbReference type="Gene3D" id="3.80.30.20">
    <property type="entry name" value="tm_1862 like domain"/>
    <property type="match status" value="1"/>
</dbReference>
<name>A0ABS4GC90_9FIRM</name>
<dbReference type="CDD" id="cd01335">
    <property type="entry name" value="Radical_SAM"/>
    <property type="match status" value="1"/>
</dbReference>
<evidence type="ECO:0000256" key="5">
    <source>
        <dbReference type="ARBA" id="ARBA00022723"/>
    </source>
</evidence>
<dbReference type="GO" id="GO:0103039">
    <property type="term" value="F:protein methylthiotransferase activity"/>
    <property type="evidence" value="ECO:0007669"/>
    <property type="project" value="UniProtKB-EC"/>
</dbReference>
<reference evidence="12 13" key="1">
    <citation type="submission" date="2021-03" db="EMBL/GenBank/DDBJ databases">
        <title>Genomic Encyclopedia of Type Strains, Phase IV (KMG-IV): sequencing the most valuable type-strain genomes for metagenomic binning, comparative biology and taxonomic classification.</title>
        <authorList>
            <person name="Goeker M."/>
        </authorList>
    </citation>
    <scope>NUCLEOTIDE SEQUENCE [LARGE SCALE GENOMIC DNA]</scope>
    <source>
        <strain evidence="12 13">DSM 24004</strain>
    </source>
</reference>
<dbReference type="Gene3D" id="3.40.50.12160">
    <property type="entry name" value="Methylthiotransferase, N-terminal domain"/>
    <property type="match status" value="1"/>
</dbReference>
<feature type="binding site" evidence="8">
    <location>
        <position position="11"/>
    </location>
    <ligand>
        <name>[4Fe-4S] cluster</name>
        <dbReference type="ChEBI" id="CHEBI:49883"/>
        <label>1</label>
    </ligand>
</feature>
<keyword evidence="2 8" id="KW-0963">Cytoplasm</keyword>
<comment type="cofactor">
    <cofactor evidence="8">
        <name>[4Fe-4S] cluster</name>
        <dbReference type="ChEBI" id="CHEBI:49883"/>
    </cofactor>
    <text evidence="8">Binds 2 [4Fe-4S] clusters. One cluster is coordinated with 3 cysteines and an exchangeable S-adenosyl-L-methionine.</text>
</comment>
<dbReference type="HAMAP" id="MF_01865">
    <property type="entry name" value="MTTase_RimO"/>
    <property type="match status" value="1"/>
</dbReference>
<dbReference type="Pfam" id="PF18693">
    <property type="entry name" value="TRAM_2"/>
    <property type="match status" value="1"/>
</dbReference>
<feature type="binding site" evidence="8">
    <location>
        <position position="47"/>
    </location>
    <ligand>
        <name>[4Fe-4S] cluster</name>
        <dbReference type="ChEBI" id="CHEBI:49883"/>
        <label>1</label>
    </ligand>
</feature>
<evidence type="ECO:0000256" key="3">
    <source>
        <dbReference type="ARBA" id="ARBA00022679"/>
    </source>
</evidence>
<keyword evidence="13" id="KW-1185">Reference proteome</keyword>
<dbReference type="SFLD" id="SFLDF00274">
    <property type="entry name" value="ribosomal_protein_S12_methylth"/>
    <property type="match status" value="1"/>
</dbReference>
<feature type="binding site" evidence="8">
    <location>
        <position position="160"/>
    </location>
    <ligand>
        <name>[4Fe-4S] cluster</name>
        <dbReference type="ChEBI" id="CHEBI:49883"/>
        <label>2</label>
        <note>4Fe-4S-S-AdoMet</note>
    </ligand>
</feature>
<keyword evidence="1 8" id="KW-0004">4Fe-4S</keyword>
<dbReference type="SFLD" id="SFLDG01061">
    <property type="entry name" value="methylthiotransferase"/>
    <property type="match status" value="1"/>
</dbReference>
<dbReference type="Proteomes" id="UP001519342">
    <property type="component" value="Unassembled WGS sequence"/>
</dbReference>
<dbReference type="PROSITE" id="PS51449">
    <property type="entry name" value="MTTASE_N"/>
    <property type="match status" value="1"/>
</dbReference>
<dbReference type="Pfam" id="PF04055">
    <property type="entry name" value="Radical_SAM"/>
    <property type="match status" value="1"/>
</dbReference>
<dbReference type="EC" id="2.8.4.4" evidence="8"/>
<dbReference type="InterPro" id="IPR005839">
    <property type="entry name" value="Methylthiotransferase"/>
</dbReference>
<comment type="subcellular location">
    <subcellularLocation>
        <location evidence="8">Cytoplasm</location>
    </subcellularLocation>
</comment>
<dbReference type="EMBL" id="JAGGKS010000003">
    <property type="protein sequence ID" value="MBP1925306.1"/>
    <property type="molecule type" value="Genomic_DNA"/>
</dbReference>
<feature type="binding site" evidence="8">
    <location>
        <position position="82"/>
    </location>
    <ligand>
        <name>[4Fe-4S] cluster</name>
        <dbReference type="ChEBI" id="CHEBI:49883"/>
        <label>1</label>
    </ligand>
</feature>
<evidence type="ECO:0000259" key="11">
    <source>
        <dbReference type="PROSITE" id="PS51918"/>
    </source>
</evidence>
<dbReference type="InterPro" id="IPR023404">
    <property type="entry name" value="rSAM_horseshoe"/>
</dbReference>
<dbReference type="RefSeq" id="WP_209511059.1">
    <property type="nucleotide sequence ID" value="NZ_JAGGKS010000003.1"/>
</dbReference>
<comment type="similarity">
    <text evidence="8">Belongs to the methylthiotransferase family. RimO subfamily.</text>
</comment>
<keyword evidence="3 8" id="KW-0808">Transferase</keyword>
<dbReference type="InterPro" id="IPR038135">
    <property type="entry name" value="Methylthiotransferase_N_sf"/>
</dbReference>
<dbReference type="Pfam" id="PF00919">
    <property type="entry name" value="UPF0004"/>
    <property type="match status" value="1"/>
</dbReference>
<protein>
    <recommendedName>
        <fullName evidence="8">Ribosomal protein uS12 methylthiotransferase RimO</fullName>
        <shortName evidence="8">uS12 MTTase</shortName>
        <shortName evidence="8">uS12 methylthiotransferase</shortName>
        <ecNumber evidence="8">2.8.4.4</ecNumber>
    </recommendedName>
    <alternativeName>
        <fullName evidence="8">Ribosomal protein uS12 (aspartate-C(3))-methylthiotransferase</fullName>
    </alternativeName>
    <alternativeName>
        <fullName evidence="8">Ribosome maturation factor RimO</fullName>
    </alternativeName>
</protein>
<sequence length="442" mass="51382">MKKIYVESLGCSKNLVDSENIIGILSNKGYEVTEYADKADYIIINTCSFINDAKEESINSIISAVQIKSEEKKKISIIVTGCLSQRYGEDLKKEIPEIDIIIGTTGFQNIDEFIEKYEKEKNIICDVTIDYEIKEDLPRNMLTPNYYAYLKISEGCDNHCTYCVIPKLRGKYRSRKIENIVNEAKILAEQGVKEIILIAQDTSKYGVDLYKEKKLHELIKQLSDIKGIEWIRIHYLYPEDIYDELINEFKNNDKLLNYFDIPLQHVNDDILKRMNRKTNKQQIVDLITKIKKEVDGAVIRTSLITGFPGETEENHEELKTFLEEYKLDRVGIFKYSREENTPAYKFPNQISEETMEIRHGELMELQQSISYEKNFNKVGNVYDVLIEEHDIEKIYIGRTYMDSVDIDGCVYVTSDKKLTIGNMYKVKINDALEYDLIGDVIL</sequence>
<keyword evidence="12" id="KW-0687">Ribonucleoprotein</keyword>
<feature type="domain" description="TRAM" evidence="9">
    <location>
        <begin position="375"/>
        <end position="442"/>
    </location>
</feature>
<dbReference type="InterPro" id="IPR005840">
    <property type="entry name" value="Ribosomal_uS12_MeSTrfase_RimO"/>
</dbReference>
<feature type="domain" description="Radical SAM core" evidence="11">
    <location>
        <begin position="142"/>
        <end position="372"/>
    </location>
</feature>
<dbReference type="InterPro" id="IPR058240">
    <property type="entry name" value="rSAM_sf"/>
</dbReference>
<proteinExistence type="inferred from homology"/>
<dbReference type="SFLD" id="SFLDS00029">
    <property type="entry name" value="Radical_SAM"/>
    <property type="match status" value="1"/>
</dbReference>
<comment type="function">
    <text evidence="8">Catalyzes the methylthiolation of an aspartic acid residue of ribosomal protein uS12.</text>
</comment>
<dbReference type="InterPro" id="IPR002792">
    <property type="entry name" value="TRAM_dom"/>
</dbReference>
<dbReference type="NCBIfam" id="TIGR00089">
    <property type="entry name" value="MiaB/RimO family radical SAM methylthiotransferase"/>
    <property type="match status" value="1"/>
</dbReference>
<evidence type="ECO:0000256" key="8">
    <source>
        <dbReference type="HAMAP-Rule" id="MF_01865"/>
    </source>
</evidence>
<dbReference type="SUPFAM" id="SSF102114">
    <property type="entry name" value="Radical SAM enzymes"/>
    <property type="match status" value="1"/>
</dbReference>
<dbReference type="SFLD" id="SFLDG01082">
    <property type="entry name" value="B12-binding_domain_containing"/>
    <property type="match status" value="1"/>
</dbReference>
<dbReference type="Gene3D" id="2.40.50.140">
    <property type="entry name" value="Nucleic acid-binding proteins"/>
    <property type="match status" value="1"/>
</dbReference>
<evidence type="ECO:0000256" key="4">
    <source>
        <dbReference type="ARBA" id="ARBA00022691"/>
    </source>
</evidence>
<evidence type="ECO:0000313" key="13">
    <source>
        <dbReference type="Proteomes" id="UP001519342"/>
    </source>
</evidence>
<dbReference type="InterPro" id="IPR007197">
    <property type="entry name" value="rSAM"/>
</dbReference>
<comment type="caution">
    <text evidence="12">The sequence shown here is derived from an EMBL/GenBank/DDBJ whole genome shotgun (WGS) entry which is preliminary data.</text>
</comment>
<dbReference type="InterPro" id="IPR012340">
    <property type="entry name" value="NA-bd_OB-fold"/>
</dbReference>
<dbReference type="InterPro" id="IPR020612">
    <property type="entry name" value="Methylthiotransferase_CS"/>
</dbReference>
<evidence type="ECO:0000256" key="7">
    <source>
        <dbReference type="ARBA" id="ARBA00023014"/>
    </source>
</evidence>
<evidence type="ECO:0000313" key="12">
    <source>
        <dbReference type="EMBL" id="MBP1925306.1"/>
    </source>
</evidence>
<dbReference type="PANTHER" id="PTHR43837:SF1">
    <property type="entry name" value="RIBOSOMAL PROTEIN US12 METHYLTHIOTRANSFERASE RIMO"/>
    <property type="match status" value="1"/>
</dbReference>
<evidence type="ECO:0000256" key="2">
    <source>
        <dbReference type="ARBA" id="ARBA00022490"/>
    </source>
</evidence>
<keyword evidence="12" id="KW-0689">Ribosomal protein</keyword>
<dbReference type="PROSITE" id="PS01278">
    <property type="entry name" value="MTTASE_RADICAL"/>
    <property type="match status" value="1"/>
</dbReference>
<keyword evidence="4 8" id="KW-0949">S-adenosyl-L-methionine</keyword>
<evidence type="ECO:0000259" key="9">
    <source>
        <dbReference type="PROSITE" id="PS50926"/>
    </source>
</evidence>
<organism evidence="12 13">
    <name type="scientific">Sedimentibacter acidaminivorans</name>
    <dbReference type="NCBI Taxonomy" id="913099"/>
    <lineage>
        <taxon>Bacteria</taxon>
        <taxon>Bacillati</taxon>
        <taxon>Bacillota</taxon>
        <taxon>Tissierellia</taxon>
        <taxon>Sedimentibacter</taxon>
    </lineage>
</organism>
<accession>A0ABS4GC90</accession>
<dbReference type="SMART" id="SM00729">
    <property type="entry name" value="Elp3"/>
    <property type="match status" value="1"/>
</dbReference>
<keyword evidence="6 8" id="KW-0408">Iron</keyword>
<dbReference type="PANTHER" id="PTHR43837">
    <property type="entry name" value="RIBOSOMAL PROTEIN S12 METHYLTHIOTRANSFERASE RIMO"/>
    <property type="match status" value="1"/>
</dbReference>
<feature type="binding site" evidence="8">
    <location>
        <position position="163"/>
    </location>
    <ligand>
        <name>[4Fe-4S] cluster</name>
        <dbReference type="ChEBI" id="CHEBI:49883"/>
        <label>2</label>
        <note>4Fe-4S-S-AdoMet</note>
    </ligand>
</feature>